<gene>
    <name evidence="2" type="ORF">A130_11905</name>
</gene>
<feature type="signal peptide" evidence="1">
    <location>
        <begin position="1"/>
        <end position="23"/>
    </location>
</feature>
<feature type="chain" id="PRO_5009173644" description="Polymer-forming cytoskeletal protein" evidence="1">
    <location>
        <begin position="24"/>
        <end position="371"/>
    </location>
</feature>
<reference evidence="2 3" key="1">
    <citation type="journal article" date="2012" name="Science">
        <title>Ecological populations of bacteria act as socially cohesive units of antibiotic production and resistance.</title>
        <authorList>
            <person name="Cordero O.X."/>
            <person name="Wildschutte H."/>
            <person name="Kirkup B."/>
            <person name="Proehl S."/>
            <person name="Ngo L."/>
            <person name="Hussain F."/>
            <person name="Le Roux F."/>
            <person name="Mincer T."/>
            <person name="Polz M.F."/>
        </authorList>
    </citation>
    <scope>NUCLEOTIDE SEQUENCE [LARGE SCALE GENOMIC DNA]</scope>
    <source>
        <strain evidence="2 3">FF-238</strain>
    </source>
</reference>
<keyword evidence="1" id="KW-0732">Signal</keyword>
<evidence type="ECO:0000313" key="3">
    <source>
        <dbReference type="Proteomes" id="UP000094165"/>
    </source>
</evidence>
<evidence type="ECO:0000256" key="1">
    <source>
        <dbReference type="SAM" id="SignalP"/>
    </source>
</evidence>
<evidence type="ECO:0000313" key="2">
    <source>
        <dbReference type="EMBL" id="OEE79229.1"/>
    </source>
</evidence>
<comment type="caution">
    <text evidence="2">The sequence shown here is derived from an EMBL/GenBank/DDBJ whole genome shotgun (WGS) entry which is preliminary data.</text>
</comment>
<keyword evidence="3" id="KW-1185">Reference proteome</keyword>
<dbReference type="AlphaFoldDB" id="A0A1E5D6I2"/>
<proteinExistence type="predicted"/>
<dbReference type="RefSeq" id="WP_017052937.1">
    <property type="nucleotide sequence ID" value="NZ_AJYW02000028.1"/>
</dbReference>
<organism evidence="2 3">
    <name type="scientific">Vibrio genomosp. F6 str. FF-238</name>
    <dbReference type="NCBI Taxonomy" id="1191298"/>
    <lineage>
        <taxon>Bacteria</taxon>
        <taxon>Pseudomonadati</taxon>
        <taxon>Pseudomonadota</taxon>
        <taxon>Gammaproteobacteria</taxon>
        <taxon>Vibrionales</taxon>
        <taxon>Vibrionaceae</taxon>
        <taxon>Vibrio</taxon>
    </lineage>
</organism>
<dbReference type="EMBL" id="AJYW02000028">
    <property type="protein sequence ID" value="OEE79229.1"/>
    <property type="molecule type" value="Genomic_DNA"/>
</dbReference>
<sequence>MNKYNMSLLASLITVGLTANAVAADSLVEFTAGTPAKAEEVNGNFAYLDSKIDAIKATASLDIDCSSSPESLKTTLDAATYAGPLTLNVTGACNGPINIKKNDVIISGGEITGTEVDGELEAMFVSGRTNIKLVDVKINSGSVSIVRESYVRFENVTLPTPTLEDADDGWYAPNVSMRSSSLRINSGSLDNLSLASTFNSYVRLNSGLTGSPQQINIDLNSSLHSKVANLNIKGVLSLFGNGSFIGKKVSAGSFEMGNSSAFEASEYTSTGFVALNEGAVFAIENNDGVTTPLSVLAMECHAADIYVDGGVSFTGTHEEAGNTSFEAHHGCRGEISGQVTFQGTVDDWTKANYSHIMLSYKDANNQFQYRD</sequence>
<accession>A0A1E5D6I2</accession>
<name>A0A1E5D6I2_9VIBR</name>
<protein>
    <recommendedName>
        <fullName evidence="4">Polymer-forming cytoskeletal protein</fullName>
    </recommendedName>
</protein>
<evidence type="ECO:0008006" key="4">
    <source>
        <dbReference type="Google" id="ProtNLM"/>
    </source>
</evidence>
<dbReference type="Proteomes" id="UP000094165">
    <property type="component" value="Unassembled WGS sequence"/>
</dbReference>